<reference evidence="5 6" key="1">
    <citation type="submission" date="2019-08" db="EMBL/GenBank/DDBJ databases">
        <title>Amphibian skin-associated Pigmentiphaga: genome sequence and occurrence across geography and hosts.</title>
        <authorList>
            <person name="Bletz M.C."/>
            <person name="Bunk B."/>
            <person name="Sproeer C."/>
            <person name="Biwer P."/>
            <person name="Reiter S."/>
            <person name="Rabemananjara F.C.E."/>
            <person name="Schulz S."/>
            <person name="Overmann J."/>
            <person name="Vences M."/>
        </authorList>
    </citation>
    <scope>NUCLEOTIDE SEQUENCE [LARGE SCALE GENOMIC DNA]</scope>
    <source>
        <strain evidence="5 6">Mada1488</strain>
    </source>
</reference>
<dbReference type="PANTHER" id="PTHR43537:SF5">
    <property type="entry name" value="UXU OPERON TRANSCRIPTIONAL REGULATOR"/>
    <property type="match status" value="1"/>
</dbReference>
<evidence type="ECO:0000313" key="6">
    <source>
        <dbReference type="Proteomes" id="UP000325161"/>
    </source>
</evidence>
<dbReference type="EMBL" id="CP043046">
    <property type="protein sequence ID" value="QEI08837.1"/>
    <property type="molecule type" value="Genomic_DNA"/>
</dbReference>
<dbReference type="OrthoDB" id="5296437at2"/>
<keyword evidence="1" id="KW-0805">Transcription regulation</keyword>
<dbReference type="PROSITE" id="PS50949">
    <property type="entry name" value="HTH_GNTR"/>
    <property type="match status" value="1"/>
</dbReference>
<dbReference type="CDD" id="cd07377">
    <property type="entry name" value="WHTH_GntR"/>
    <property type="match status" value="1"/>
</dbReference>
<gene>
    <name evidence="5" type="ORF">FXN63_25525</name>
</gene>
<protein>
    <submittedName>
        <fullName evidence="5">FadR family transcriptional regulator</fullName>
    </submittedName>
</protein>
<evidence type="ECO:0000256" key="2">
    <source>
        <dbReference type="ARBA" id="ARBA00023125"/>
    </source>
</evidence>
<evidence type="ECO:0000256" key="1">
    <source>
        <dbReference type="ARBA" id="ARBA00023015"/>
    </source>
</evidence>
<evidence type="ECO:0000256" key="3">
    <source>
        <dbReference type="ARBA" id="ARBA00023163"/>
    </source>
</evidence>
<proteinExistence type="predicted"/>
<dbReference type="SMART" id="SM00345">
    <property type="entry name" value="HTH_GNTR"/>
    <property type="match status" value="1"/>
</dbReference>
<keyword evidence="6" id="KW-1185">Reference proteome</keyword>
<dbReference type="Gene3D" id="1.20.120.530">
    <property type="entry name" value="GntR ligand-binding domain-like"/>
    <property type="match status" value="1"/>
</dbReference>
<dbReference type="RefSeq" id="WP_148818359.1">
    <property type="nucleotide sequence ID" value="NZ_CP043046.1"/>
</dbReference>
<dbReference type="AlphaFoldDB" id="A0A5C0B7T2"/>
<sequence>MPLHAIEPRRLYRQIADQLRQLIEQGEYPVGARMPPERDLASQMGVSRPSLREAMIALEIEGLVEVRTGSGVYVLARDQNLSDGPVTAEGPLEIIRARQTLESELAAQAARNPSAAHLAALHHSLRLMQQEADIGGSSVQGDRLLHLTIAEAADNSVLLRIVTELFDERSNPLFAQLTNYFETPAIWAVAISEHRAIVAAIERRDPAGARQAMHDHLDRSFDRLSANWTQAEGVAASRSSKAPLTSQ</sequence>
<dbReference type="Pfam" id="PF00392">
    <property type="entry name" value="GntR"/>
    <property type="match status" value="1"/>
</dbReference>
<organism evidence="5 6">
    <name type="scientific">Pigmentiphaga aceris</name>
    <dbReference type="NCBI Taxonomy" id="1940612"/>
    <lineage>
        <taxon>Bacteria</taxon>
        <taxon>Pseudomonadati</taxon>
        <taxon>Pseudomonadota</taxon>
        <taxon>Betaproteobacteria</taxon>
        <taxon>Burkholderiales</taxon>
        <taxon>Alcaligenaceae</taxon>
        <taxon>Pigmentiphaga</taxon>
    </lineage>
</organism>
<dbReference type="Gene3D" id="1.10.10.10">
    <property type="entry name" value="Winged helix-like DNA-binding domain superfamily/Winged helix DNA-binding domain"/>
    <property type="match status" value="1"/>
</dbReference>
<feature type="domain" description="HTH gntR-type" evidence="4">
    <location>
        <begin position="9"/>
        <end position="77"/>
    </location>
</feature>
<dbReference type="SUPFAM" id="SSF46785">
    <property type="entry name" value="Winged helix' DNA-binding domain"/>
    <property type="match status" value="1"/>
</dbReference>
<accession>A0A5C0B7T2</accession>
<dbReference type="InterPro" id="IPR000524">
    <property type="entry name" value="Tscrpt_reg_HTH_GntR"/>
</dbReference>
<name>A0A5C0B7T2_9BURK</name>
<evidence type="ECO:0000313" key="5">
    <source>
        <dbReference type="EMBL" id="QEI08837.1"/>
    </source>
</evidence>
<dbReference type="Pfam" id="PF07729">
    <property type="entry name" value="FCD"/>
    <property type="match status" value="1"/>
</dbReference>
<evidence type="ECO:0000259" key="4">
    <source>
        <dbReference type="PROSITE" id="PS50949"/>
    </source>
</evidence>
<dbReference type="SUPFAM" id="SSF48008">
    <property type="entry name" value="GntR ligand-binding domain-like"/>
    <property type="match status" value="1"/>
</dbReference>
<dbReference type="PRINTS" id="PR00035">
    <property type="entry name" value="HTHGNTR"/>
</dbReference>
<dbReference type="InterPro" id="IPR036388">
    <property type="entry name" value="WH-like_DNA-bd_sf"/>
</dbReference>
<dbReference type="InterPro" id="IPR011711">
    <property type="entry name" value="GntR_C"/>
</dbReference>
<dbReference type="InterPro" id="IPR008920">
    <property type="entry name" value="TF_FadR/GntR_C"/>
</dbReference>
<dbReference type="KEGG" id="pacr:FXN63_25525"/>
<dbReference type="Proteomes" id="UP000325161">
    <property type="component" value="Chromosome"/>
</dbReference>
<dbReference type="SMART" id="SM00895">
    <property type="entry name" value="FCD"/>
    <property type="match status" value="1"/>
</dbReference>
<keyword evidence="2" id="KW-0238">DNA-binding</keyword>
<keyword evidence="3" id="KW-0804">Transcription</keyword>
<dbReference type="GO" id="GO:0003677">
    <property type="term" value="F:DNA binding"/>
    <property type="evidence" value="ECO:0007669"/>
    <property type="project" value="UniProtKB-KW"/>
</dbReference>
<dbReference type="PANTHER" id="PTHR43537">
    <property type="entry name" value="TRANSCRIPTIONAL REGULATOR, GNTR FAMILY"/>
    <property type="match status" value="1"/>
</dbReference>
<dbReference type="InterPro" id="IPR036390">
    <property type="entry name" value="WH_DNA-bd_sf"/>
</dbReference>
<dbReference type="GO" id="GO:0003700">
    <property type="term" value="F:DNA-binding transcription factor activity"/>
    <property type="evidence" value="ECO:0007669"/>
    <property type="project" value="InterPro"/>
</dbReference>